<sequence>MSHRAHRRRSRRIKTVVQPQFAAFAHGPEPTHRSLGESLRFGVGTIALGAIAALAGSGSVFAQDAVATGNTIITDGRTKTTVTVNGSQTGITTATISQNTGYNSFSKFEQSAGTTVNLYLPDGTGNLVNIVRDGPVMIDGVLNSYKSGQIGGNVFFSDSHGFIVGQSGVVNVGSLTVNTPTDKFLESVIGADGTINQDAAGKLMRGEIPLSSSGFISISGVINAQNGITLDGQNVTLTGPTGSRVTADQLTQRQRFDATVNSSGLSEGGAMVSRNGVISIVAAGNANIRGKVRVGASASGKGGKINIKSGGDTTLAPTAELSADGAGKAGIGGTIVVYAGSSLFAQTGAVVSAHGAGSGAGGFVELSGKHAEIGAVVLDLLSDTGAGGTLLIDPIDVTITAGNSILNAGVNTSILADNSITIEAGGSIDTTLSGGASGDITLTAPTISVAAGGLLNAQALGGGTAGTVTLNATQATGGTAQITIAGEVRGGDVNLLASSTAAPLTILASTPTANAAVSIDGGTITASGALTARATASTAATAANLPIGVVVTNVSASVDVIGGANIQAASADLSSIATADSQIATKSLVPANSSADGAVAVSTVNSSATTHIGTADLIIAGAASLGATNTVTSHADATPVAAAFGASVAVSVVKAITEATVDASGYIRADSLSLDAISATDSVATAAATAGGASEPQAGSEAATYLDDPEYQPYESTSEGKVSVVGAFALSDLTSTTTASMTSDRASDITAGAAIRTQTSNSADVTADGSALDSNVGVGVAVGINLAKVQNNATLGGQGITAGSLDLSAQMRAGGANSFVTHTTSGAGGTSVGVAGSLAVNLVDTQSQASVTATGPVAISGGDVGIRATDDSVSTASAIPDTTGATGNVGVGASVASNIVANRTIASVANGTSISTPGSLTLSADSVHAITTTAEAGSSGGISVTPALALSLVNNTTTAQLGTGTSVQQSAGDISILASQQATENTTASGTAAGSKAAIGAAVAVALVNDRVSATTLRDLNAVGNVSLRSWGASLNTLEATASASGAEAAEENGDAAPGQDINVDSTVTSNLTHASDQQDSAGVGDSEQQQASADGAADESGRSASTGEGKVTVAAAVGVNVQTASVSAGVPDGRSITAGGALSVETANNTTGSVTTDGTAVGDTPAAVGIGAAVAVNVVHTKNDATLGDGTVNATSVTVSALKLDVAKLVAGDPADALGDTYLTSATSGAGGSKVGLAGSLALNLVDTQSQATIADNATVTLTGGDLTLSSDNETTTTATALPDETGAAGGKVGIGASVAINIVANRSTATLGDGAALNGAGGITLSASAVHDITTTAEAGSSGGVSITPVVALAMVNNTTMAQLGTQLAGVTTSGQVTIAAIQQASATTSAKGQAAGGTAAVGAALALNLVNDTVTATTNRNISAGGDVTISAAGASLNTLSAEASASGGAPADESGNAEAGQDATVDDTVDGQLSSARDQQDASGVGDAEQQGATDTAASENHSAETSQGKVTVAAGVAVNIQNATVLASVPNDISISSPTGALKILTASNTDGKATTNASAVGEEGAQAQVGIGAAVSVNVVHAVNDATLGAATHDVKSLEISASKLDVASLAANPASLATRADSYLASATSGAGGSKIGIAGALGLNLIDTQSVASIADDAIVTLHGAVSITADNQTKETAKALPVEGTAGGTFGLGASAAINIVGNRSIAKIGDNVTLNDAESLTLKAQAEHEIETEAEAGASGGVGIVPVLSLALVTNTTSATIGSDPSTLTVVGEVAVEAEQSATETTSASAKAAGSKAAVGAALSLALVTDKVVVSTGRSITATTGDVTFKAAGSSAGTLTVTAGASGAAGADSNDESSDGEGNVDDRVTGQLDFAKTTQSDSNVGDADQQAGTTETANQDHSASTSEGKLSVAAAIGVNVVTSSVSAALPDGQNITAGGRLTVLAINATDGSVTADASTADSKVSIGAAAAVNAITSSNVASLGAANYSADGVTVSALKAAPLDTPHVDTFITDAKSGAGGTTVGLAGALALNLINSSSEATVSGSAIVNANAGASTVSADQQMVANASATPVDDSATTGGKVGIGASVALNLITTDAIAEIKDGAAFNNGAGISVLANSDISTETEAKAGSEGGIAIDAVVALALLDQTTRARIGTGNAINTAGDVTIAATNSGENTATGTGEAKGGKVGVGAAVAVIAGGGDKATDLKNTSATSAELARNLMADSLEISAESTRSYEAYADASAGGGKDKEPSQTSDAESTKTLDETKNYQKGTDGSDQKTGKGGAKVTVAAAVGVAAAQDAVTATLGAVTVSLSNDLTVSARNETNIATKGDGAATGAQIGVGVGVALSISNNSATAQIADGATIARAGEINVTADSSQNMAHEAGKTDFLNGLSALAYAGASSKKVSVAGALAVDVSNTTTAALIGDNVTIGSLSRVGAVNVTADNASRMSAKSTSVARSSGQAGIGASVAVVVSDNSYTANIGAGTSLTSGAVKVAATNKKIDPTVAFNFTDLKDFQENIVNQPLFSTGNYYTEAIGGAQASKVAVQGSFSVMVFSDDTSAAIGKSLTTPASTAATSVDANGGNVTISAKNALDAKALSGGVALSSKVGVGVSSSVVSSTGKTTAQLSADGQLIDAGAVDISADGAQSIKVIGVSAAAGSNVGVAGVASVLVSDSDVEALVGAGARIAASGDVSVLANNGFDNLSVAGGLGIGGSAGIGAGVSVVTINNVTRAALADGTSAANAVQISKSGALNIAASASETGKTFAVAGGASQSVGVGVGSGTYVLDTTTEAQIGTYAQIGQSGTVGDVSVTASDDTTLDTFPGAVGIGGSVGAGAGVAVGVLGKTVSATIGDNAAVTANDVGVSAQSREAANTIALSAGVSQSAGLAGAVAVYTIENTTTARIGESAKVFANDDVAVLANDFATVDSLVGSAGVGGSAGIGASVGIVIIDNTTHAVIADLAQVTALGNGAGVTYVSDFDTSFTAFADNFQGAELPDWDSSTGLTAANASSASTVGLTAADARDTGISLLTKTRNSTAHSQTAHGVVVNAAASNAVRSLEVGFGGAGTAAVALSGNVPLITSDTQASIGAAQINKLAGAVNANQGVTVAAASDTYDLGIAGAVALGGSVGAGAGVTVAMVNSTTKATVDTGATMAAQGDVAVTARAQADFGAFSAAAAGSGTVALAGGVGVISVTDVTTAELGGTTVAGGNVQVLADDQTRVASMNGSVSVGLGAAGVGGAIGVLSINKTTTADIAANADVTALGNSANSFAGYTGTNMTSTMAARGINVAATSGESNLSIAASASGGLYAGISGVVTVQLQNITTTANIGANAQINQNVAQAGASGAQDVIVTARDTSISNVYAGGLAVGFVGLAGTVDVGVIKTTTSASVADNVTMTAKNDILVNALSNKAGNSVIVAGAAGVVSIGAAIAVYDYGNGITPGGEADDKMSDASDGKFTLNDITDQASGQTNDNSGAGVSSLFASSDTDSHVKDASTRAQTAREAITLDTAPSTGLSVPAGTSANIGRANITAGNALGVRSYDALNTTFTAGAAAAGVAGVGAGIVVQNVDTTNTAQLSGAANISSAGLTLNAQTLHALKTNAVVGAAGGFGLAAAVSVISDDSDTYAYINGANIALSGAAAVNATSTRTIDVKSLGLSFGISGAAGVSVAKASIGGQTKSALGADASGATSDQGVTIGTDVSRSASVALGASSNDGVISKTVAAGGGIGAALQGAVSTGNVTTTVATEMNAAQIYTSGAIASTVSANNSASTDAGGAALSGGLAAGVSLAHSTLKATLANDVHGGSVLDGGSVNIATTITGGSNTADAVAVAGALVGLAGSDAQSLNDSKAETNVSGSTINASGLVEIKANSTTHQTADATGYVFGIAALGSNNAKSTSATDTRATMSDMNGVTAGNLTVAANGTDSNFATAVAGSGGVVAGAASKGVTSATGTTEAYIDTSSASHKFLISVINGLVDINATHSAIFGGSVDSTQASLVGASGALMDHTVNTDVNAYLGDNAWVRAAKLSIKAASKAHNFFLGQTAYSLTDAVIPAFNADNAAWNVDSGSGGLLNLPAGKVKVSVTQDTQANVGADSDIRLLLPTAGLSLLQVEAYNELITHQKAKLDSAGAIATASSVVELGATQNATVNIGSNATLLVDVGDINIGAWNQSEMDGRSAATTYGVAGAPDGHSWANLGVANTVAIGTDARIEASDGITPADGSLPSHATVNIYAGRSPTGARSTVNLHTTIDLYNNSAIPIAGSPDAQANLTDNASVTQGTSDNTNPPPLKGILAAGNIRIGADRGDITLSAVGTGTDIYRQALAAAASAVSELFGGDEVTFDYHGGTTSNTGTGRLDLKGLVATGLQKFKSLTLNYGASCDPANVSCIVISGTIGENGIDRSTITADNSVIIQRLNQLNLLIKNTQGDTVALGAYQNEINFLEQKLIALGLGTRDASGNFSLVAYAAGKSEKQQLIDQKTATQVQLDGVTTGFTNQATVVSDALPSSIADSYDNGTANDYTSYVAATRAQAATLSAYTAAVATPATIPDGSGGTKPNPDYAAAQALIADYNTYNGNVANALSDATGYQSTIKTKQAANEALQADITGLIAIINNPSSTTAQVSTAQGQIATKLNTIVTNNTAIKTASDNLDSKMGTINTNLTNLTTRANGGAVTTGAVKNNLNVVANAKTFVDAWTTALGSVNSTVSDRVSTLTGSTPTAGSYTIATFATQASTLAATIADLNAQIPGASTAPAAAPSTPMITLHDVAARLGNIYLSGNIVTGGGTGILSAPGNAEINVTNNTAASLKVNNITMPSYDAGHVRVNDVLVNSKEDVAAFAPGQPSSSNFSQVITGLTSSRPIVTLTNNYNPTSISWPANQRGLAPPDLIVNGVVNNVDGTVDLTSEYGNIFVYGAINAGSVNILAKNGDFVSSYVNGFDHIGGDPASFNNPKSAAEAGIGIVANGAISISARYLNINSTIQSGIVDLSLNLAADPTLTALDPMQIGVSSTAIKAKSDAYRASITAGGTPSAITTVTNNQGQVITLNLNPIGLDTTALRAAITDYNEAIARDASTNPIYVIPVSGGGEPQMINIKDYISGTGVTPRLEFKIAQANAYKAATSASSLAYQVVASPGDNIGASYDVDNAEYVVNGAEVHGGYIQLYGQILNTASSGGQLNVLDGFGRINVSNASNIPLVLQTIDAGADTSGTLGRGTAGVIDITDITHVDAASLPTKVNVKHTVYTRDYVPGQASGQIMVATQTGTLDTATGIPSYAGQTLSPVAVSGADRATSYATTSNLRYIWTTSTDYRLQVNVQTKSQQLFGSSALEISSNTSFSSIGAPNVLADTRLADGTYLSQDYTPTGTTLFKASNGTIVTSSGTGASAPAILLTSPTNYTETPNSSLNFDPVTDPNNPNQLVTGDFSFSDPRSSYKQTGQSSRSCNWWTLCIDSTVTTSYLLDQYYTTIKTYALKADYPIAINFIGQNTAAVSITSPTKVTLNGPVSARNGDVEIAANGAGHSILSGDPGALVTARRVALTAGGSIGAGVTAPVQLRMDGAANGNGALIATAAAGNVNLNAPNGVLIQRVTAAGNPAAGDGHVNISVGKDIQAGQAAQFIAPNTNHPIVDTAALIQAPRVTLSAGNGAIGSIANPLQVNTGYSLANRNFGDAVNPDPEYGLSVLASGDIGITASDWGTGAQAWTGNADGTMLIDQVVSLGGDVLLDTTGQILDNNPIQTVDTRTYNELLGYWNSLGLIKGSAENTAKVQLAIDAFASGRNADYKTYWKIRQSQPDNGAAYDPTFNYTLDPTSLQYKTLVDQGVDIADYQTQLTDQYHRLNTEVGGLTSSYDAGYIYNPVDHPDDIAALKRGSTWSDRQLAFALSPGALKTVTGTNPVLKAPNVSGHTVTLNAGVGIGETIGAGTSTVGVLIPADLDPSALTDAQKIALASAERSDLMIIVDKIGALPASPNQAQIDAYNEAVRLGILNTQVTVPLGLDESAMTEIQRAALHAAANKLVAQSDLTIQVLNKRPLNFDAQTALNVDVAGTPGTLDHGTAYLASRGNGLLDSIRVPGEARIQVVGPIANVGSGIVATGNLLLEASQGGIGTGLNPLYPTGPSFAPMRLSPLSGATITARAQGDIDLDVTGSAVIDTIYSPGNVTVSADSGITNANDDQLINILGTDVVLTTTSGNIGASSRTLNVGTNFGGGITAAAPLGAIYLYGPASSSFVITSALAPNAISLSSGGAAVINGPVTTNGPLQLTVGGKLSITGNATVSTTAGNILTSAGSLQMFNGARLIASNGSVDITTDSGDALVTALSASGDVTIAATGHVLAGTDPARDFDIETTDAGALVQITSGAGIGDQTKINTTPLDWPYDGSSVTDPVSNVANALIIKTAKIALSATAGDINAITPLAITQATLSADTGSIDIAAGADFHTQSTMAGANVQIVTQGALGVDDLGAGANVNLVSHGDMNVVTLAAGTKGPGTVHLETTDGALDVGTATSTGTQTWLAKNDATFTQITTTGALPGDPGDVDVTSADGAIIGGSIDAAGSVKLTGNGIGFDTVIAGVDAAINSSKDIIGNLLDVGNVADLIAGSDTYAGDIRINVVKAKSMSFDATGVLNLPDLQVADSLVLRGGTVTAGITQVPNGPNPLRLTLTGGRGSVGTLATITANVPAGLDIGDLFFVDTTIDTTAKDVSIANAYVPGSLWVRTPLQTLLFDNRTPRPHYNANVQYFEPTYAFALDLKGYASTSDAYVVQYNVSPDATNELELLDFPGAGLVRDTIRVMRNGVDWGYGPGTPFWAFYKQQPRTSTVYTDGEKVYIDGVAHDIGLVGGQGPAVQLGSAQ</sequence>
<proteinExistence type="predicted"/>
<feature type="region of interest" description="Disordered" evidence="1">
    <location>
        <begin position="1447"/>
        <end position="1512"/>
    </location>
</feature>
<evidence type="ECO:0000256" key="2">
    <source>
        <dbReference type="SAM" id="Phobius"/>
    </source>
</evidence>
<feature type="compositionally biased region" description="Polar residues" evidence="1">
    <location>
        <begin position="1900"/>
        <end position="1916"/>
    </location>
</feature>
<organism evidence="3 4">
    <name type="scientific">Thioclava arctica</name>
    <dbReference type="NCBI Taxonomy" id="3238301"/>
    <lineage>
        <taxon>Bacteria</taxon>
        <taxon>Pseudomonadati</taxon>
        <taxon>Pseudomonadota</taxon>
        <taxon>Alphaproteobacteria</taxon>
        <taxon>Rhodobacterales</taxon>
        <taxon>Paracoccaceae</taxon>
        <taxon>Thioclava</taxon>
    </lineage>
</organism>
<feature type="region of interest" description="Disordered" evidence="1">
    <location>
        <begin position="4284"/>
        <end position="4308"/>
    </location>
</feature>
<evidence type="ECO:0000313" key="4">
    <source>
        <dbReference type="Proteomes" id="UP001557465"/>
    </source>
</evidence>
<feature type="compositionally biased region" description="Polar residues" evidence="1">
    <location>
        <begin position="1495"/>
        <end position="1512"/>
    </location>
</feature>
<comment type="caution">
    <text evidence="3">The sequence shown here is derived from an EMBL/GenBank/DDBJ whole genome shotgun (WGS) entry which is preliminary data.</text>
</comment>
<feature type="compositionally biased region" description="Low complexity" evidence="1">
    <location>
        <begin position="1447"/>
        <end position="1458"/>
    </location>
</feature>
<feature type="transmembrane region" description="Helical" evidence="2">
    <location>
        <begin position="41"/>
        <end position="62"/>
    </location>
</feature>
<dbReference type="InterPro" id="IPR011050">
    <property type="entry name" value="Pectin_lyase_fold/virulence"/>
</dbReference>
<keyword evidence="2" id="KW-0812">Transmembrane</keyword>
<protein>
    <submittedName>
        <fullName evidence="3">Leukotoxin LktA family filamentous adhesin</fullName>
    </submittedName>
</protein>
<feature type="compositionally biased region" description="Polar residues" evidence="1">
    <location>
        <begin position="1076"/>
        <end position="1093"/>
    </location>
</feature>
<feature type="region of interest" description="Disordered" evidence="1">
    <location>
        <begin position="2252"/>
        <end position="2296"/>
    </location>
</feature>
<feature type="compositionally biased region" description="Basic and acidic residues" evidence="1">
    <location>
        <begin position="2271"/>
        <end position="2293"/>
    </location>
</feature>
<accession>A0ABV3TI87</accession>
<name>A0ABV3TI87_9RHOB</name>
<dbReference type="EMBL" id="JBFRYC010000002">
    <property type="protein sequence ID" value="MEX1660830.1"/>
    <property type="molecule type" value="Genomic_DNA"/>
</dbReference>
<feature type="compositionally biased region" description="Polar residues" evidence="1">
    <location>
        <begin position="4286"/>
        <end position="4304"/>
    </location>
</feature>
<reference evidence="3 4" key="1">
    <citation type="journal article" date="2011" name="Int. J. Syst. Evol. Microbiol.">
        <title>Zhongshania antarctica gen. nov., sp. nov. and Zhongshania guokunii sp. nov., gammaproteobacteria respectively isolated from coastal attached (fast) ice and surface seawater of the Antarctic.</title>
        <authorList>
            <person name="Li H.J."/>
            <person name="Zhang X.Y."/>
            <person name="Chen C.X."/>
            <person name="Zhang Y.J."/>
            <person name="Gao Z.M."/>
            <person name="Yu Y."/>
            <person name="Chen X.L."/>
            <person name="Chen B."/>
            <person name="Zhang Y.Z."/>
        </authorList>
    </citation>
    <scope>NUCLEOTIDE SEQUENCE [LARGE SCALE GENOMIC DNA]</scope>
    <source>
        <strain evidence="3 4">15-R06ZXC-3</strain>
    </source>
</reference>
<dbReference type="NCBIfam" id="NF012204">
    <property type="entry name" value="adhes_FxxPxG"/>
    <property type="match status" value="1"/>
</dbReference>
<dbReference type="NCBIfam" id="NF012206">
    <property type="entry name" value="LktA_tand_53"/>
    <property type="match status" value="9"/>
</dbReference>
<dbReference type="RefSeq" id="WP_368391039.1">
    <property type="nucleotide sequence ID" value="NZ_JBFRYC010000002.1"/>
</dbReference>
<feature type="region of interest" description="Disordered" evidence="1">
    <location>
        <begin position="1076"/>
        <end position="1109"/>
    </location>
</feature>
<feature type="compositionally biased region" description="Acidic residues" evidence="1">
    <location>
        <begin position="1863"/>
        <end position="1873"/>
    </location>
</feature>
<evidence type="ECO:0000256" key="1">
    <source>
        <dbReference type="SAM" id="MobiDB-lite"/>
    </source>
</evidence>
<dbReference type="Proteomes" id="UP001557465">
    <property type="component" value="Unassembled WGS sequence"/>
</dbReference>
<gene>
    <name evidence="3" type="ORF">AB4874_04085</name>
</gene>
<feature type="region of interest" description="Disordered" evidence="1">
    <location>
        <begin position="1855"/>
        <end position="1916"/>
    </location>
</feature>
<keyword evidence="4" id="KW-1185">Reference proteome</keyword>
<keyword evidence="2" id="KW-1133">Transmembrane helix</keyword>
<dbReference type="SUPFAM" id="SSF51126">
    <property type="entry name" value="Pectin lyase-like"/>
    <property type="match status" value="1"/>
</dbReference>
<keyword evidence="2" id="KW-0472">Membrane</keyword>
<dbReference type="InterPro" id="IPR047881">
    <property type="entry name" value="LktA_repeat"/>
</dbReference>
<evidence type="ECO:0000313" key="3">
    <source>
        <dbReference type="EMBL" id="MEX1660830.1"/>
    </source>
</evidence>